<dbReference type="RefSeq" id="WP_185364135.1">
    <property type="nucleotide sequence ID" value="NZ_JAAROK010000018.1"/>
</dbReference>
<comment type="caution">
    <text evidence="3">The sequence shown here is derived from an EMBL/GenBank/DDBJ whole genome shotgun (WGS) entry which is preliminary data.</text>
</comment>
<dbReference type="GO" id="GO:0006270">
    <property type="term" value="P:DNA replication initiation"/>
    <property type="evidence" value="ECO:0007669"/>
    <property type="project" value="InterPro"/>
</dbReference>
<dbReference type="SUPFAM" id="SSF46785">
    <property type="entry name" value="Winged helix' DNA-binding domain"/>
    <property type="match status" value="1"/>
</dbReference>
<evidence type="ECO:0000256" key="1">
    <source>
        <dbReference type="ARBA" id="ARBA00038283"/>
    </source>
</evidence>
<dbReference type="Proteomes" id="UP000532866">
    <property type="component" value="Unassembled WGS sequence"/>
</dbReference>
<proteinExistence type="inferred from homology"/>
<dbReference type="EMBL" id="JAAROL010000016">
    <property type="protein sequence ID" value="MBC1333609.1"/>
    <property type="molecule type" value="Genomic_DNA"/>
</dbReference>
<evidence type="ECO:0000259" key="2">
    <source>
        <dbReference type="Pfam" id="PF01051"/>
    </source>
</evidence>
<comment type="similarity">
    <text evidence="1">Belongs to the initiator RepB protein family.</text>
</comment>
<feature type="domain" description="Initiator Rep protein WH1" evidence="2">
    <location>
        <begin position="7"/>
        <end position="153"/>
    </location>
</feature>
<dbReference type="InterPro" id="IPR036390">
    <property type="entry name" value="WH_DNA-bd_sf"/>
</dbReference>
<dbReference type="InterPro" id="IPR036388">
    <property type="entry name" value="WH-like_DNA-bd_sf"/>
</dbReference>
<dbReference type="Pfam" id="PF01051">
    <property type="entry name" value="Rep3_N"/>
    <property type="match status" value="1"/>
</dbReference>
<dbReference type="AlphaFoldDB" id="A0A7X1BWC0"/>
<gene>
    <name evidence="3" type="ORF">HB759_16825</name>
</gene>
<dbReference type="InterPro" id="IPR000525">
    <property type="entry name" value="Initiator_Rep_WH1"/>
</dbReference>
<dbReference type="Pfam" id="PF21205">
    <property type="entry name" value="Rep3_C"/>
    <property type="match status" value="1"/>
</dbReference>
<protein>
    <submittedName>
        <fullName evidence="3">Replication initiation protein</fullName>
    </submittedName>
</protein>
<dbReference type="GO" id="GO:0003887">
    <property type="term" value="F:DNA-directed DNA polymerase activity"/>
    <property type="evidence" value="ECO:0007669"/>
    <property type="project" value="InterPro"/>
</dbReference>
<organism evidence="3 4">
    <name type="scientific">Listeria booriae</name>
    <dbReference type="NCBI Taxonomy" id="1552123"/>
    <lineage>
        <taxon>Bacteria</taxon>
        <taxon>Bacillati</taxon>
        <taxon>Bacillota</taxon>
        <taxon>Bacilli</taxon>
        <taxon>Bacillales</taxon>
        <taxon>Listeriaceae</taxon>
        <taxon>Listeria</taxon>
    </lineage>
</organism>
<accession>A0A7X1BWC0</accession>
<dbReference type="Gene3D" id="1.10.10.10">
    <property type="entry name" value="Winged helix-like DNA-binding domain superfamily/Winged helix DNA-binding domain"/>
    <property type="match status" value="2"/>
</dbReference>
<name>A0A7X1BWC0_9LIST</name>
<reference evidence="3 4" key="1">
    <citation type="submission" date="2020-03" db="EMBL/GenBank/DDBJ databases">
        <title>Soil Listeria distribution.</title>
        <authorList>
            <person name="Liao J."/>
            <person name="Wiedmann M."/>
        </authorList>
    </citation>
    <scope>NUCLEOTIDE SEQUENCE [LARGE SCALE GENOMIC DNA]</scope>
    <source>
        <strain evidence="3 4">FSL L7-1833</strain>
    </source>
</reference>
<evidence type="ECO:0000313" key="3">
    <source>
        <dbReference type="EMBL" id="MBC1333609.1"/>
    </source>
</evidence>
<evidence type="ECO:0000313" key="4">
    <source>
        <dbReference type="Proteomes" id="UP000532866"/>
    </source>
</evidence>
<sequence>MAQNELVKYEPELNTIPLRKFTSVEMNLFFSIISRMRDKEDTTMRFHFDQLKDLSDYKATSNKRFVKDLEVTYDKLMDLRFGRRSADGLDSERFVMFTDFDIKGTSEQPYVDVSIHPKALHLLNDLESWVRFSLHQFNELQSSYAKTMFRLLKQFRTKGIAYFSKDDFHQLLDIPTSYKQGEINRSVLKPIQDELKPIFKGLTIAKKYGKGRGTPVIGYTFSFKAERKDADDFNQHAPRTEIKKQIKEIEQGNLSEDQKQKLIDYLEKRLED</sequence>